<evidence type="ECO:0000313" key="9">
    <source>
        <dbReference type="Proteomes" id="UP001153069"/>
    </source>
</evidence>
<dbReference type="Pfam" id="PF07522">
    <property type="entry name" value="DRMBL"/>
    <property type="match status" value="1"/>
</dbReference>
<feature type="region of interest" description="Disordered" evidence="6">
    <location>
        <begin position="470"/>
        <end position="509"/>
    </location>
</feature>
<protein>
    <submittedName>
        <fullName evidence="8">Cross-link repair 1A protein</fullName>
    </submittedName>
</protein>
<dbReference type="GO" id="GO:0006303">
    <property type="term" value="P:double-strand break repair via nonhomologous end joining"/>
    <property type="evidence" value="ECO:0007669"/>
    <property type="project" value="TreeGrafter"/>
</dbReference>
<dbReference type="SUPFAM" id="SSF56281">
    <property type="entry name" value="Metallo-hydrolase/oxidoreductase"/>
    <property type="match status" value="1"/>
</dbReference>
<keyword evidence="9" id="KW-1185">Reference proteome</keyword>
<dbReference type="GO" id="GO:0005634">
    <property type="term" value="C:nucleus"/>
    <property type="evidence" value="ECO:0007669"/>
    <property type="project" value="UniProtKB-SubCell"/>
</dbReference>
<proteinExistence type="inferred from homology"/>
<keyword evidence="3" id="KW-0227">DNA damage</keyword>
<dbReference type="AlphaFoldDB" id="A0A9N8DL52"/>
<gene>
    <name evidence="8" type="ORF">SEMRO_142_G066130.1</name>
</gene>
<evidence type="ECO:0000313" key="8">
    <source>
        <dbReference type="EMBL" id="CAB9502636.1"/>
    </source>
</evidence>
<evidence type="ECO:0000256" key="2">
    <source>
        <dbReference type="ARBA" id="ARBA00010304"/>
    </source>
</evidence>
<reference evidence="8" key="1">
    <citation type="submission" date="2020-06" db="EMBL/GenBank/DDBJ databases">
        <authorList>
            <consortium name="Plant Systems Biology data submission"/>
        </authorList>
    </citation>
    <scope>NUCLEOTIDE SEQUENCE</scope>
    <source>
        <strain evidence="8">D6</strain>
    </source>
</reference>
<dbReference type="PANTHER" id="PTHR23240:SF6">
    <property type="entry name" value="DNA CROSS-LINK REPAIR 1A PROTEIN"/>
    <property type="match status" value="1"/>
</dbReference>
<evidence type="ECO:0000256" key="5">
    <source>
        <dbReference type="ARBA" id="ARBA00023242"/>
    </source>
</evidence>
<feature type="region of interest" description="Disordered" evidence="6">
    <location>
        <begin position="529"/>
        <end position="617"/>
    </location>
</feature>
<organism evidence="8 9">
    <name type="scientific">Seminavis robusta</name>
    <dbReference type="NCBI Taxonomy" id="568900"/>
    <lineage>
        <taxon>Eukaryota</taxon>
        <taxon>Sar</taxon>
        <taxon>Stramenopiles</taxon>
        <taxon>Ochrophyta</taxon>
        <taxon>Bacillariophyta</taxon>
        <taxon>Bacillariophyceae</taxon>
        <taxon>Bacillariophycidae</taxon>
        <taxon>Naviculales</taxon>
        <taxon>Naviculaceae</taxon>
        <taxon>Seminavis</taxon>
    </lineage>
</organism>
<sequence length="617" mass="68953">MNSTEACHVVEEVPGLYIDAFKGSFLRKTTDAGNSFILTHYHGDHYQSLPREFKYKGPALIHCTPVTAALLRKVHQVPPQFLVEHEYGETWILEECVLAAAKKIDTSNATAEKDAISNSVKITFYDANHCPGAAIVAIQLSDGTTHIHTGDMRYHPKMKCYPRIKDAVQNRKIDLLYLDTTYGHPKHTFVPQEVAVDTVATQVHQVLAAHEQCGDQTNRVDDPSKPRVLILLSCYSIGKERVLWEACRRAGQPIYVTERKLEMMRCIQSTKGAESGNDASDGKRVDSNANDAHACNQMIQRCTSDPNATDIHCIRMGMAGELWPFFKPNYRNCVNYEEDLQRNYDKILAFIPTGWSDATNWNKKNAVCKRQLECRKSNRRVDVEIRLVAYSEHSSCSELESFVEFCRPRKVIPTVFKDANDCRRLETLFRKYVDSSRAKLQFFKGMQAKSPSKMEPSHAAAVGAGTLKMNAKSDSNAPERYPGIKSEPSMGRGNEQPSSEQKPPRDTQACKDALVHQGVADENKYVDLTGASSDEEPEPNLPDAKFIRPPKSESANALSTQKKNAHGSPVAQAAKRQKTSSITPTSSTPTKRTRGKTPEKQSTPPITQFFAVKKKTS</sequence>
<dbReference type="EMBL" id="CAICTM010000141">
    <property type="protein sequence ID" value="CAB9502636.1"/>
    <property type="molecule type" value="Genomic_DNA"/>
</dbReference>
<evidence type="ECO:0000256" key="3">
    <source>
        <dbReference type="ARBA" id="ARBA00022763"/>
    </source>
</evidence>
<name>A0A9N8DL52_9STRA</name>
<comment type="subcellular location">
    <subcellularLocation>
        <location evidence="1">Nucleus</location>
    </subcellularLocation>
</comment>
<dbReference type="GO" id="GO:0036297">
    <property type="term" value="P:interstrand cross-link repair"/>
    <property type="evidence" value="ECO:0007669"/>
    <property type="project" value="TreeGrafter"/>
</dbReference>
<evidence type="ECO:0000259" key="7">
    <source>
        <dbReference type="Pfam" id="PF07522"/>
    </source>
</evidence>
<feature type="domain" description="DNA repair metallo-beta-lactamase" evidence="7">
    <location>
        <begin position="300"/>
        <end position="417"/>
    </location>
</feature>
<dbReference type="InterPro" id="IPR011084">
    <property type="entry name" value="DRMBL"/>
</dbReference>
<evidence type="ECO:0000256" key="6">
    <source>
        <dbReference type="SAM" id="MobiDB-lite"/>
    </source>
</evidence>
<dbReference type="PANTHER" id="PTHR23240">
    <property type="entry name" value="DNA CROSS-LINK REPAIR PROTEIN PSO2/SNM1-RELATED"/>
    <property type="match status" value="1"/>
</dbReference>
<accession>A0A9N8DL52</accession>
<dbReference type="OrthoDB" id="262529at2759"/>
<feature type="compositionally biased region" description="Low complexity" evidence="6">
    <location>
        <begin position="579"/>
        <end position="590"/>
    </location>
</feature>
<comment type="similarity">
    <text evidence="2">Belongs to the DNA repair metallo-beta-lactamase (DRMBL) family.</text>
</comment>
<dbReference type="GO" id="GO:0035312">
    <property type="term" value="F:5'-3' DNA exonuclease activity"/>
    <property type="evidence" value="ECO:0007669"/>
    <property type="project" value="TreeGrafter"/>
</dbReference>
<dbReference type="InterPro" id="IPR036866">
    <property type="entry name" value="RibonucZ/Hydroxyglut_hydro"/>
</dbReference>
<dbReference type="Gene3D" id="3.60.15.10">
    <property type="entry name" value="Ribonuclease Z/Hydroxyacylglutathione hydrolase-like"/>
    <property type="match status" value="1"/>
</dbReference>
<dbReference type="Proteomes" id="UP001153069">
    <property type="component" value="Unassembled WGS sequence"/>
</dbReference>
<keyword evidence="4" id="KW-0234">DNA repair</keyword>
<dbReference type="GO" id="GO:0003684">
    <property type="term" value="F:damaged DNA binding"/>
    <property type="evidence" value="ECO:0007669"/>
    <property type="project" value="TreeGrafter"/>
</dbReference>
<evidence type="ECO:0000256" key="1">
    <source>
        <dbReference type="ARBA" id="ARBA00004123"/>
    </source>
</evidence>
<feature type="compositionally biased region" description="Polar residues" evidence="6">
    <location>
        <begin position="553"/>
        <end position="562"/>
    </location>
</feature>
<keyword evidence="5" id="KW-0539">Nucleus</keyword>
<evidence type="ECO:0000256" key="4">
    <source>
        <dbReference type="ARBA" id="ARBA00023204"/>
    </source>
</evidence>
<comment type="caution">
    <text evidence="8">The sequence shown here is derived from an EMBL/GenBank/DDBJ whole genome shotgun (WGS) entry which is preliminary data.</text>
</comment>